<dbReference type="Gene3D" id="3.40.630.10">
    <property type="entry name" value="Zn peptidases"/>
    <property type="match status" value="1"/>
</dbReference>
<keyword evidence="6" id="KW-1185">Reference proteome</keyword>
<dbReference type="InterPro" id="IPR011650">
    <property type="entry name" value="Peptidase_M20_dimer"/>
</dbReference>
<dbReference type="AlphaFoldDB" id="A0A5J6SJJ1"/>
<dbReference type="GO" id="GO:0006508">
    <property type="term" value="P:proteolysis"/>
    <property type="evidence" value="ECO:0007669"/>
    <property type="project" value="UniProtKB-KW"/>
</dbReference>
<evidence type="ECO:0000256" key="3">
    <source>
        <dbReference type="ARBA" id="ARBA00022801"/>
    </source>
</evidence>
<accession>A0A5J6SJJ1</accession>
<dbReference type="CDD" id="cd05680">
    <property type="entry name" value="M20_dipept_like"/>
    <property type="match status" value="1"/>
</dbReference>
<dbReference type="InterPro" id="IPR051458">
    <property type="entry name" value="Cyt/Met_Dipeptidase"/>
</dbReference>
<organism evidence="5 6">
    <name type="scientific">Psychrobacillus glaciei</name>
    <dbReference type="NCBI Taxonomy" id="2283160"/>
    <lineage>
        <taxon>Bacteria</taxon>
        <taxon>Bacillati</taxon>
        <taxon>Bacillota</taxon>
        <taxon>Bacilli</taxon>
        <taxon>Bacillales</taxon>
        <taxon>Bacillaceae</taxon>
        <taxon>Psychrobacillus</taxon>
    </lineage>
</organism>
<dbReference type="EMBL" id="CP031223">
    <property type="protein sequence ID" value="QFF97832.1"/>
    <property type="molecule type" value="Genomic_DNA"/>
</dbReference>
<evidence type="ECO:0000313" key="6">
    <source>
        <dbReference type="Proteomes" id="UP000325517"/>
    </source>
</evidence>
<protein>
    <submittedName>
        <fullName evidence="5">Dipeptidase</fullName>
    </submittedName>
</protein>
<evidence type="ECO:0000313" key="5">
    <source>
        <dbReference type="EMBL" id="QFF97832.1"/>
    </source>
</evidence>
<dbReference type="SUPFAM" id="SSF53187">
    <property type="entry name" value="Zn-dependent exopeptidases"/>
    <property type="match status" value="1"/>
</dbReference>
<dbReference type="InterPro" id="IPR002933">
    <property type="entry name" value="Peptidase_M20"/>
</dbReference>
<keyword evidence="1" id="KW-0645">Protease</keyword>
<gene>
    <name evidence="5" type="ORF">PB01_02830</name>
</gene>
<dbReference type="Pfam" id="PF07687">
    <property type="entry name" value="M20_dimer"/>
    <property type="match status" value="1"/>
</dbReference>
<evidence type="ECO:0000256" key="2">
    <source>
        <dbReference type="ARBA" id="ARBA00022723"/>
    </source>
</evidence>
<dbReference type="PANTHER" id="PTHR43270:SF12">
    <property type="entry name" value="SUCCINYL-DIAMINOPIMELATE DESUCCINYLASE"/>
    <property type="match status" value="1"/>
</dbReference>
<dbReference type="PANTHER" id="PTHR43270">
    <property type="entry name" value="BETA-ALA-HIS DIPEPTIDASE"/>
    <property type="match status" value="1"/>
</dbReference>
<evidence type="ECO:0000256" key="1">
    <source>
        <dbReference type="ARBA" id="ARBA00022670"/>
    </source>
</evidence>
<proteinExistence type="predicted"/>
<dbReference type="KEGG" id="psyo:PB01_02830"/>
<name>A0A5J6SJJ1_9BACI</name>
<dbReference type="Pfam" id="PF01546">
    <property type="entry name" value="Peptidase_M20"/>
    <property type="match status" value="1"/>
</dbReference>
<keyword evidence="2" id="KW-0479">Metal-binding</keyword>
<dbReference type="Gene3D" id="3.30.70.360">
    <property type="match status" value="1"/>
</dbReference>
<keyword evidence="3" id="KW-0378">Hydrolase</keyword>
<dbReference type="NCBIfam" id="NF005914">
    <property type="entry name" value="PRK07907.1"/>
    <property type="match status" value="1"/>
</dbReference>
<dbReference type="Proteomes" id="UP000325517">
    <property type="component" value="Chromosome"/>
</dbReference>
<dbReference type="NCBIfam" id="NF006053">
    <property type="entry name" value="PRK08201.1"/>
    <property type="match status" value="1"/>
</dbReference>
<dbReference type="NCBIfam" id="NF006579">
    <property type="entry name" value="PRK09104.1"/>
    <property type="match status" value="1"/>
</dbReference>
<dbReference type="OrthoDB" id="9761532at2"/>
<sequence>MKRGILVSQFSTLENYFTEKREAHLEELKQFLRIPSISSLSEHKEDMQKGAQWLADSLSKAGLENVIVDKTSGHPVVYADWLHAEGKPTMLIYGHYDVQPVDPLNLWETEPFEPQVRDNKLYARGSSDDKGQVFMHVKAIEALLQTVGTLPVNVKLLIEGEEEVGSPNLEEYIENNKEKLAADVIVISDTGLQGPGQPAVCYGLRGLCGVQIDVKGAKSDLHSGLYGGGVQNSIHALVSILDSFRDAEGTIEVEGFYDNVRPLLEEEQEAYKALGFDEEELKKEVGVNELFGEKGYSHLERVWVRPTLEINGVFGGFSGEGIKTVLPSEAGAKITCRLVPDQDPDEIVTKLRAHIEKNKPVGVTVTVTEFDKGKPFITPFDHPAIQAAGRSYEKVYNVPTAYTRGGGSIPIVAAFDEILGLPVVLMGFGLSTENFHAPNEHFHLENFDQGLRVIGDYYYELAGLSKEDLKK</sequence>
<evidence type="ECO:0000259" key="4">
    <source>
        <dbReference type="Pfam" id="PF07687"/>
    </source>
</evidence>
<reference evidence="5 6" key="1">
    <citation type="submission" date="2018-07" db="EMBL/GenBank/DDBJ databases">
        <title>Complete genome sequence of Psychrobacillus sp. PB01, isolated from iceberg, and comparative genome analysis of Psychrobacillus strains.</title>
        <authorList>
            <person name="Lee P.C."/>
        </authorList>
    </citation>
    <scope>NUCLEOTIDE SEQUENCE [LARGE SCALE GENOMIC DNA]</scope>
    <source>
        <strain evidence="5 6">PB01</strain>
    </source>
</reference>
<dbReference type="GO" id="GO:0046872">
    <property type="term" value="F:metal ion binding"/>
    <property type="evidence" value="ECO:0007669"/>
    <property type="project" value="UniProtKB-KW"/>
</dbReference>
<feature type="domain" description="Peptidase M20 dimerisation" evidence="4">
    <location>
        <begin position="202"/>
        <end position="360"/>
    </location>
</feature>
<dbReference type="GO" id="GO:0008233">
    <property type="term" value="F:peptidase activity"/>
    <property type="evidence" value="ECO:0007669"/>
    <property type="project" value="UniProtKB-KW"/>
</dbReference>